<feature type="domain" description="WYL" evidence="1">
    <location>
        <begin position="124"/>
        <end position="189"/>
    </location>
</feature>
<proteinExistence type="predicted"/>
<dbReference type="Pfam" id="PF26107">
    <property type="entry name" value="BrxR_CTD"/>
    <property type="match status" value="1"/>
</dbReference>
<dbReference type="PROSITE" id="PS52050">
    <property type="entry name" value="WYL"/>
    <property type="match status" value="1"/>
</dbReference>
<feature type="domain" description="DNA-binding transcriptional repressor CapW C-terminal dimerisation" evidence="2">
    <location>
        <begin position="212"/>
        <end position="277"/>
    </location>
</feature>
<dbReference type="InterPro" id="IPR016634">
    <property type="entry name" value="CapW-like"/>
</dbReference>
<dbReference type="EMBL" id="JABBXD010000004">
    <property type="protein sequence ID" value="MBD3586008.1"/>
    <property type="molecule type" value="Genomic_DNA"/>
</dbReference>
<protein>
    <submittedName>
        <fullName evidence="4">WYL domain-containing protein</fullName>
    </submittedName>
</protein>
<name>A0ABR8LIF7_9ALTE</name>
<dbReference type="Proteomes" id="UP000624419">
    <property type="component" value="Unassembled WGS sequence"/>
</dbReference>
<dbReference type="InterPro" id="IPR026881">
    <property type="entry name" value="WYL_dom"/>
</dbReference>
<dbReference type="PIRSF" id="PIRSF015558">
    <property type="entry name" value="Txn_reg_DeoR_prd"/>
    <property type="match status" value="1"/>
</dbReference>
<gene>
    <name evidence="4" type="ORF">HHX48_09690</name>
</gene>
<sequence length="304" mass="34465">MSNQTGDLLNIQYAQRERLAFIDYCLEYVGKVSRTTLVAHFDVGVASCSRDFKLYTSLAPHNVTFTHRDKFYYRTEEFTPLFNHEPSVVLKSLSEGFGDGFANPRVQIDWIFDAPTLVLPKPELVGTITRTIASRSAITICYHSLSSGESERTIVPHAIVNNGQRWHVRAFDLQSQSFRDFVCTRIEHVSSSEHLIDEAQTASADAQWQQRVSLELVPHPKLQHKKSIELDFEMQEGKRVIETRAALAGYLLRYWNVDCSEDADLPSEQNHLWLKNSQIKSVIENISLAPGAVGCFANTVSMEQ</sequence>
<reference evidence="4 5" key="1">
    <citation type="submission" date="2020-04" db="EMBL/GenBank/DDBJ databases">
        <title>Salinimonas sp. HHU 13199.</title>
        <authorList>
            <person name="Cui X."/>
            <person name="Zhang D."/>
        </authorList>
    </citation>
    <scope>NUCLEOTIDE SEQUENCE [LARGE SCALE GENOMIC DNA]</scope>
    <source>
        <strain evidence="4 5">HHU 13199</strain>
    </source>
</reference>
<evidence type="ECO:0000259" key="3">
    <source>
        <dbReference type="Pfam" id="PF26109"/>
    </source>
</evidence>
<evidence type="ECO:0000259" key="1">
    <source>
        <dbReference type="Pfam" id="PF13280"/>
    </source>
</evidence>
<keyword evidence="5" id="KW-1185">Reference proteome</keyword>
<evidence type="ECO:0000313" key="5">
    <source>
        <dbReference type="Proteomes" id="UP000624419"/>
    </source>
</evidence>
<organism evidence="4 5">
    <name type="scientific">Salinimonas profundi</name>
    <dbReference type="NCBI Taxonomy" id="2729140"/>
    <lineage>
        <taxon>Bacteria</taxon>
        <taxon>Pseudomonadati</taxon>
        <taxon>Pseudomonadota</taxon>
        <taxon>Gammaproteobacteria</taxon>
        <taxon>Alteromonadales</taxon>
        <taxon>Alteromonadaceae</taxon>
        <taxon>Alteromonas/Salinimonas group</taxon>
        <taxon>Salinimonas</taxon>
    </lineage>
</organism>
<comment type="caution">
    <text evidence="4">The sequence shown here is derived from an EMBL/GenBank/DDBJ whole genome shotgun (WGS) entry which is preliminary data.</text>
</comment>
<dbReference type="PANTHER" id="PTHR34580:SF3">
    <property type="entry name" value="PROTEIN PAFB"/>
    <property type="match status" value="1"/>
</dbReference>
<evidence type="ECO:0000313" key="4">
    <source>
        <dbReference type="EMBL" id="MBD3586008.1"/>
    </source>
</evidence>
<dbReference type="InterPro" id="IPR059019">
    <property type="entry name" value="WHD_CapW"/>
</dbReference>
<dbReference type="Pfam" id="PF26109">
    <property type="entry name" value="WHD_BrxR"/>
    <property type="match status" value="1"/>
</dbReference>
<dbReference type="InterPro" id="IPR051534">
    <property type="entry name" value="CBASS_pafABC_assoc_protein"/>
</dbReference>
<feature type="domain" description="DNA-binding transcriptional repressor CapW winged helix-turn-helix" evidence="3">
    <location>
        <begin position="15"/>
        <end position="84"/>
    </location>
</feature>
<accession>A0ABR8LIF7</accession>
<dbReference type="Pfam" id="PF13280">
    <property type="entry name" value="WYL"/>
    <property type="match status" value="1"/>
</dbReference>
<dbReference type="RefSeq" id="WP_191024578.1">
    <property type="nucleotide sequence ID" value="NZ_JABBXD010000004.1"/>
</dbReference>
<dbReference type="PANTHER" id="PTHR34580">
    <property type="match status" value="1"/>
</dbReference>
<evidence type="ECO:0000259" key="2">
    <source>
        <dbReference type="Pfam" id="PF26107"/>
    </source>
</evidence>
<dbReference type="InterPro" id="IPR059020">
    <property type="entry name" value="CapW_CTD"/>
</dbReference>